<keyword evidence="3 7" id="KW-0812">Transmembrane</keyword>
<evidence type="ECO:0000256" key="2">
    <source>
        <dbReference type="ARBA" id="ARBA00008803"/>
    </source>
</evidence>
<name>A0A4P9ZD42_9ASCO</name>
<dbReference type="Proteomes" id="UP000268321">
    <property type="component" value="Unassembled WGS sequence"/>
</dbReference>
<evidence type="ECO:0000313" key="9">
    <source>
        <dbReference type="Proteomes" id="UP000268321"/>
    </source>
</evidence>
<feature type="transmembrane region" description="Helical" evidence="7">
    <location>
        <begin position="53"/>
        <end position="72"/>
    </location>
</feature>
<protein>
    <submittedName>
        <fullName evidence="8">DUF747-domain-containing protein</fullName>
    </submittedName>
</protein>
<organism evidence="8 9">
    <name type="scientific">Metschnikowia bicuspidata</name>
    <dbReference type="NCBI Taxonomy" id="27322"/>
    <lineage>
        <taxon>Eukaryota</taxon>
        <taxon>Fungi</taxon>
        <taxon>Dikarya</taxon>
        <taxon>Ascomycota</taxon>
        <taxon>Saccharomycotina</taxon>
        <taxon>Pichiomycetes</taxon>
        <taxon>Metschnikowiaceae</taxon>
        <taxon>Metschnikowia</taxon>
    </lineage>
</organism>
<keyword evidence="5 7" id="KW-0472">Membrane</keyword>
<feature type="transmembrane region" description="Helical" evidence="7">
    <location>
        <begin position="186"/>
        <end position="204"/>
    </location>
</feature>
<evidence type="ECO:0000256" key="5">
    <source>
        <dbReference type="ARBA" id="ARBA00023136"/>
    </source>
</evidence>
<evidence type="ECO:0000256" key="3">
    <source>
        <dbReference type="ARBA" id="ARBA00022692"/>
    </source>
</evidence>
<comment type="similarity">
    <text evidence="2">Belongs to the TAPT1 family.</text>
</comment>
<dbReference type="InterPro" id="IPR008010">
    <property type="entry name" value="Tatp1"/>
</dbReference>
<dbReference type="EMBL" id="ML004454">
    <property type="protein sequence ID" value="RKP30658.1"/>
    <property type="molecule type" value="Genomic_DNA"/>
</dbReference>
<feature type="transmembrane region" description="Helical" evidence="7">
    <location>
        <begin position="293"/>
        <end position="314"/>
    </location>
</feature>
<dbReference type="GO" id="GO:0005789">
    <property type="term" value="C:endoplasmic reticulum membrane"/>
    <property type="evidence" value="ECO:0007669"/>
    <property type="project" value="TreeGrafter"/>
</dbReference>
<dbReference type="PANTHER" id="PTHR13317:SF4">
    <property type="entry name" value="TRANSMEMBRANE ANTERIOR POSTERIOR TRANSFORMATION PROTEIN 1 HOMOLOG"/>
    <property type="match status" value="1"/>
</dbReference>
<dbReference type="Pfam" id="PF05346">
    <property type="entry name" value="DUF747"/>
    <property type="match status" value="1"/>
</dbReference>
<feature type="non-terminal residue" evidence="8">
    <location>
        <position position="558"/>
    </location>
</feature>
<feature type="transmembrane region" description="Helical" evidence="7">
    <location>
        <begin position="157"/>
        <end position="174"/>
    </location>
</feature>
<reference evidence="9" key="1">
    <citation type="journal article" date="2018" name="Nat. Microbiol.">
        <title>Leveraging single-cell genomics to expand the fungal tree of life.</title>
        <authorList>
            <person name="Ahrendt S.R."/>
            <person name="Quandt C.A."/>
            <person name="Ciobanu D."/>
            <person name="Clum A."/>
            <person name="Salamov A."/>
            <person name="Andreopoulos B."/>
            <person name="Cheng J.F."/>
            <person name="Woyke T."/>
            <person name="Pelin A."/>
            <person name="Henrissat B."/>
            <person name="Reynolds N.K."/>
            <person name="Benny G.L."/>
            <person name="Smith M.E."/>
            <person name="James T.Y."/>
            <person name="Grigoriev I.V."/>
        </authorList>
    </citation>
    <scope>NUCLEOTIDE SEQUENCE [LARGE SCALE GENOMIC DNA]</scope>
    <source>
        <strain evidence="9">Baker2002</strain>
    </source>
</reference>
<feature type="transmembrane region" description="Helical" evidence="7">
    <location>
        <begin position="109"/>
        <end position="127"/>
    </location>
</feature>
<feature type="transmembrane region" description="Helical" evidence="7">
    <location>
        <begin position="366"/>
        <end position="382"/>
    </location>
</feature>
<feature type="transmembrane region" description="Helical" evidence="7">
    <location>
        <begin position="402"/>
        <end position="425"/>
    </location>
</feature>
<evidence type="ECO:0000256" key="7">
    <source>
        <dbReference type="SAM" id="Phobius"/>
    </source>
</evidence>
<keyword evidence="9" id="KW-1185">Reference proteome</keyword>
<feature type="compositionally biased region" description="Polar residues" evidence="6">
    <location>
        <begin position="493"/>
        <end position="502"/>
    </location>
</feature>
<gene>
    <name evidence="8" type="ORF">METBISCDRAFT_6986</name>
</gene>
<evidence type="ECO:0000256" key="4">
    <source>
        <dbReference type="ARBA" id="ARBA00022989"/>
    </source>
</evidence>
<keyword evidence="4 7" id="KW-1133">Transmembrane helix</keyword>
<feature type="region of interest" description="Disordered" evidence="6">
    <location>
        <begin position="479"/>
        <end position="502"/>
    </location>
</feature>
<feature type="non-terminal residue" evidence="8">
    <location>
        <position position="1"/>
    </location>
</feature>
<accession>A0A4P9ZD42</accession>
<comment type="subcellular location">
    <subcellularLocation>
        <location evidence="1">Membrane</location>
        <topology evidence="1">Multi-pass membrane protein</topology>
    </subcellularLocation>
</comment>
<dbReference type="AlphaFoldDB" id="A0A4P9ZD42"/>
<proteinExistence type="inferred from homology"/>
<sequence length="558" mass="63040">HKVMSLYRLLVLELNLPGPRSVKTQTTAEVEERTKAYEQLKSMVSVPLYLEKFVAFGLLVCLNLFLTLFTLVPMKLCILVFTAVRECLLSPPHDLSVFSRKLHFVKRDVITIALIVSTVMLLASPVLEVSRLYHDIRGQAHIKLYVMFGVLEVTDKLLSSVSLEVFTVLVGISFSDTSLRNMSKLLLFSILALLFSACHSYALIYQSVSLHVAANSYSNALLTLLLSNQFAELKGAVFKKFEREGLFQVTLSDLTERFQLSIMLFIIAFRNISQLNSTQLGLTPDSWKSWNKWIGAILGPSVVVLGSEIFVDWIKHCFINKFNRIRPKVYDNFLYVLSLDFIEAFNSNLEGTAYKTSDYVKITKRIGIPILSLSVCLFRMILSDLKNTYIPEESTTWTVFSSLILLILSFVALVIVRLLLSLWLLQWAKHIREELASSSQTPSTKRSSSGSPDASQLAVIDAQTLISVLNSEDPYTSPGESEIETSFIPGVPNTESSSINPKTRSYLYDTGEQVPPTLEEKRNAQLRKLFETPNVLSDNLFEPLKAVHRYEMSSKRIW</sequence>
<evidence type="ECO:0000256" key="6">
    <source>
        <dbReference type="SAM" id="MobiDB-lite"/>
    </source>
</evidence>
<dbReference type="OrthoDB" id="5376140at2759"/>
<dbReference type="PANTHER" id="PTHR13317">
    <property type="entry name" value="TRANSMEMBRANE ANTERIOR POSTERIOR TRANSFORMATION PROTEIN 1 HOMOLOG"/>
    <property type="match status" value="1"/>
</dbReference>
<evidence type="ECO:0000256" key="1">
    <source>
        <dbReference type="ARBA" id="ARBA00004141"/>
    </source>
</evidence>
<evidence type="ECO:0000313" key="8">
    <source>
        <dbReference type="EMBL" id="RKP30658.1"/>
    </source>
</evidence>